<proteinExistence type="predicted"/>
<feature type="compositionally biased region" description="Low complexity" evidence="1">
    <location>
        <begin position="335"/>
        <end position="344"/>
    </location>
</feature>
<dbReference type="Pfam" id="PF15788">
    <property type="entry name" value="DUF4705"/>
    <property type="match status" value="4"/>
</dbReference>
<organism evidence="3 4">
    <name type="scientific">Pan troglodytes</name>
    <name type="common">Chimpanzee</name>
    <dbReference type="NCBI Taxonomy" id="9598"/>
    <lineage>
        <taxon>Eukaryota</taxon>
        <taxon>Metazoa</taxon>
        <taxon>Chordata</taxon>
        <taxon>Craniata</taxon>
        <taxon>Vertebrata</taxon>
        <taxon>Euteleostomi</taxon>
        <taxon>Mammalia</taxon>
        <taxon>Eutheria</taxon>
        <taxon>Euarchontoglires</taxon>
        <taxon>Primates</taxon>
        <taxon>Haplorrhini</taxon>
        <taxon>Catarrhini</taxon>
        <taxon>Hominidae</taxon>
        <taxon>Pan</taxon>
    </lineage>
</organism>
<dbReference type="PANTHER" id="PTHR37553">
    <property type="entry name" value="DUF4705 DOMAIN-CONTAINING PROTEIN"/>
    <property type="match status" value="1"/>
</dbReference>
<dbReference type="PaxDb" id="9598-ENSPTRP00000060381"/>
<dbReference type="AlphaFoldDB" id="A0A2I3RD67"/>
<evidence type="ECO:0000256" key="1">
    <source>
        <dbReference type="SAM" id="MobiDB-lite"/>
    </source>
</evidence>
<evidence type="ECO:0000313" key="4">
    <source>
        <dbReference type="Proteomes" id="UP000002277"/>
    </source>
</evidence>
<evidence type="ECO:0000313" key="3">
    <source>
        <dbReference type="Ensembl" id="ENSPTRP00000062585.1"/>
    </source>
</evidence>
<feature type="domain" description="DUF4705" evidence="2">
    <location>
        <begin position="5"/>
        <end position="45"/>
    </location>
</feature>
<reference evidence="3" key="2">
    <citation type="submission" date="2025-09" db="UniProtKB">
        <authorList>
            <consortium name="Ensembl"/>
        </authorList>
    </citation>
    <scope>IDENTIFICATION</scope>
</reference>
<name>A0A2I3RD67_PANTR</name>
<dbReference type="AntiFam" id="ANF00022">
    <property type="entry name" value="Long non-coding RNA"/>
</dbReference>
<reference evidence="3" key="1">
    <citation type="submission" date="2025-08" db="UniProtKB">
        <authorList>
            <consortium name="Ensembl"/>
        </authorList>
    </citation>
    <scope>IDENTIFICATION</scope>
</reference>
<dbReference type="InParanoid" id="A0A2I3RD67"/>
<feature type="domain" description="DUF4705" evidence="2">
    <location>
        <begin position="219"/>
        <end position="243"/>
    </location>
</feature>
<dbReference type="InterPro" id="IPR031572">
    <property type="entry name" value="DUF4705"/>
</dbReference>
<protein>
    <recommendedName>
        <fullName evidence="2">DUF4705 domain-containing protein</fullName>
    </recommendedName>
</protein>
<dbReference type="PANTHER" id="PTHR37553:SF8">
    <property type="entry name" value="DUF4705 DOMAIN-CONTAINING PROTEIN"/>
    <property type="match status" value="1"/>
</dbReference>
<feature type="domain" description="DUF4705" evidence="2">
    <location>
        <begin position="249"/>
        <end position="273"/>
    </location>
</feature>
<keyword evidence="4" id="KW-1185">Reference proteome</keyword>
<feature type="domain" description="DUF4705" evidence="2">
    <location>
        <begin position="57"/>
        <end position="95"/>
    </location>
</feature>
<dbReference type="Proteomes" id="UP000002277">
    <property type="component" value="Unplaced"/>
</dbReference>
<feature type="region of interest" description="Disordered" evidence="1">
    <location>
        <begin position="327"/>
        <end position="385"/>
    </location>
</feature>
<sequence length="385" mass="41252">MAYLGPYPTSLQSLQMRLLPHNSLHRHSSIVTMASLDPAPASQPSLQALNFLKSTSPGPVHAPLQPLQAQLLHLGGPSRPSLCLPSASTVPTSASQQILHAQHLPHCGPPKPSSQPFSSFYTRSSHLPVASSGPWGSFLTTAFPGPVFPFRRPLRAQNLLKSASPDPLAPSGRPLWAQLFFLVASPGPTPASQQPLWTQCLPISWRPWSAHSFLKPSSPGPGQASQWPLQDELLSSDGISRPQMVSGRWAPPRQAWASRRPPQAQVVLKSASPGPASQQVSKLFWLNSCPPPNRLCRPRTFSSQALRAHFLLPGGLYRPSTGWRTASAGPTLASQGPLQAQLLPPRRPPGAKSLPASQQPACGPAPPSRWPVDAQLMPLAPCPEA</sequence>
<dbReference type="Bgee" id="ENSPTRG00000052073">
    <property type="expression patterns" value="Expressed in cerebellar cortex and 20 other cell types or tissues"/>
</dbReference>
<evidence type="ECO:0000259" key="2">
    <source>
        <dbReference type="Pfam" id="PF15788"/>
    </source>
</evidence>
<accession>A0A2I3RD67</accession>
<dbReference type="GeneTree" id="ENSGT01050000245549"/>
<dbReference type="Ensembl" id="ENSPTRT00000089205.1">
    <property type="protein sequence ID" value="ENSPTRP00000062585.1"/>
    <property type="gene ID" value="ENSPTRG00000052073.1"/>
</dbReference>